<dbReference type="EMBL" id="PUEJ01000008">
    <property type="protein sequence ID" value="PRH85459.1"/>
    <property type="molecule type" value="Genomic_DNA"/>
</dbReference>
<comment type="caution">
    <text evidence="1">The sequence shown here is derived from an EMBL/GenBank/DDBJ whole genome shotgun (WGS) entry which is preliminary data.</text>
</comment>
<reference evidence="1 2" key="1">
    <citation type="submission" date="2018-02" db="EMBL/GenBank/DDBJ databases">
        <title>Whole genome sequencing of endophytic bacterium.</title>
        <authorList>
            <person name="Eedara R."/>
            <person name="Podile A.R."/>
        </authorList>
    </citation>
    <scope>NUCLEOTIDE SEQUENCE [LARGE SCALE GENOMIC DNA]</scope>
    <source>
        <strain evidence="1 2">RP1T</strain>
    </source>
</reference>
<accession>A0A2S9Q7Z3</accession>
<organism evidence="1 2">
    <name type="scientific">Labrys okinawensis</name>
    <dbReference type="NCBI Taxonomy" id="346911"/>
    <lineage>
        <taxon>Bacteria</taxon>
        <taxon>Pseudomonadati</taxon>
        <taxon>Pseudomonadota</taxon>
        <taxon>Alphaproteobacteria</taxon>
        <taxon>Hyphomicrobiales</taxon>
        <taxon>Xanthobacteraceae</taxon>
        <taxon>Labrys</taxon>
    </lineage>
</organism>
<dbReference type="Proteomes" id="UP000237682">
    <property type="component" value="Unassembled WGS sequence"/>
</dbReference>
<evidence type="ECO:0000313" key="2">
    <source>
        <dbReference type="Proteomes" id="UP000237682"/>
    </source>
</evidence>
<protein>
    <submittedName>
        <fullName evidence="1">Uncharacterized protein</fullName>
    </submittedName>
</protein>
<proteinExistence type="predicted"/>
<sequence>MTMSASAGMVGSLQGPATGMAGWLGLAAAPTFALMAGISAAGSPAMTMCSAVSTFIPINDMALMYLLMSLFHGSAWLKFLSGRLQRRNLPTPQTEGD</sequence>
<name>A0A2S9Q7Z3_9HYPH</name>
<dbReference type="AlphaFoldDB" id="A0A2S9Q7Z3"/>
<dbReference type="OrthoDB" id="7777996at2"/>
<evidence type="ECO:0000313" key="1">
    <source>
        <dbReference type="EMBL" id="PRH85459.1"/>
    </source>
</evidence>
<gene>
    <name evidence="1" type="ORF">C5L14_20940</name>
</gene>
<keyword evidence="2" id="KW-1185">Reference proteome</keyword>